<dbReference type="OrthoDB" id="7167386at2"/>
<dbReference type="GO" id="GO:0016020">
    <property type="term" value="C:membrane"/>
    <property type="evidence" value="ECO:0007669"/>
    <property type="project" value="UniProtKB-SubCell"/>
</dbReference>
<dbReference type="Gene3D" id="2.150.10.10">
    <property type="entry name" value="Serralysin-like metalloprotease, C-terminal"/>
    <property type="match status" value="10"/>
</dbReference>
<dbReference type="Gene3D" id="3.40.390.10">
    <property type="entry name" value="Collagenase (Catalytic Domain)"/>
    <property type="match status" value="1"/>
</dbReference>
<evidence type="ECO:0000256" key="8">
    <source>
        <dbReference type="ARBA" id="ARBA00023136"/>
    </source>
</evidence>
<keyword evidence="6" id="KW-0677">Repeat</keyword>
<evidence type="ECO:0000256" key="5">
    <source>
        <dbReference type="ARBA" id="ARBA00022656"/>
    </source>
</evidence>
<keyword evidence="8" id="KW-0472">Membrane</keyword>
<proteinExistence type="predicted"/>
<dbReference type="PRINTS" id="PR01488">
    <property type="entry name" value="RTXTOXINA"/>
</dbReference>
<evidence type="ECO:0000256" key="2">
    <source>
        <dbReference type="ARBA" id="ARBA00004370"/>
    </source>
</evidence>
<evidence type="ECO:0000313" key="11">
    <source>
        <dbReference type="EMBL" id="EGF93609.1"/>
    </source>
</evidence>
<protein>
    <submittedName>
        <fullName evidence="11">Hemolysin-type calcium-binding repeat 2 copies family protein</fullName>
    </submittedName>
</protein>
<comment type="subcellular location">
    <subcellularLocation>
        <location evidence="2">Membrane</location>
    </subcellularLocation>
    <subcellularLocation>
        <location evidence="3">Secreted</location>
    </subcellularLocation>
</comment>
<keyword evidence="4" id="KW-0964">Secreted</keyword>
<evidence type="ECO:0000256" key="1">
    <source>
        <dbReference type="ARBA" id="ARBA00001913"/>
    </source>
</evidence>
<dbReference type="PROSITE" id="PS00330">
    <property type="entry name" value="HEMOLYSIN_CALCIUM"/>
    <property type="match status" value="6"/>
</dbReference>
<feature type="domain" description="Peptidase M10 serralysin C-terminal" evidence="10">
    <location>
        <begin position="393"/>
        <end position="582"/>
    </location>
</feature>
<dbReference type="InterPro" id="IPR018511">
    <property type="entry name" value="Hemolysin-typ_Ca-bd_CS"/>
</dbReference>
<dbReference type="PANTHER" id="PTHR38340:SF1">
    <property type="entry name" value="S-LAYER PROTEIN"/>
    <property type="match status" value="1"/>
</dbReference>
<dbReference type="HOGENOM" id="CLU_248970_0_0_5"/>
<keyword evidence="7" id="KW-0843">Virulence</keyword>
<dbReference type="STRING" id="715226.ABI_20500"/>
<dbReference type="InterPro" id="IPR024079">
    <property type="entry name" value="MetalloPept_cat_dom_sf"/>
</dbReference>
<evidence type="ECO:0000256" key="7">
    <source>
        <dbReference type="ARBA" id="ARBA00023026"/>
    </source>
</evidence>
<keyword evidence="5" id="KW-0800">Toxin</keyword>
<dbReference type="RefSeq" id="WP_006272809.1">
    <property type="nucleotide sequence ID" value="NZ_GL883077.1"/>
</dbReference>
<dbReference type="InterPro" id="IPR050557">
    <property type="entry name" value="RTX_toxin/Mannuronan_C5-epim"/>
</dbReference>
<evidence type="ECO:0000256" key="9">
    <source>
        <dbReference type="SAM" id="MobiDB-lite"/>
    </source>
</evidence>
<dbReference type="InterPro" id="IPR034033">
    <property type="entry name" value="Serralysin-like"/>
</dbReference>
<name>F4QM37_9CAUL</name>
<evidence type="ECO:0000256" key="3">
    <source>
        <dbReference type="ARBA" id="ARBA00004613"/>
    </source>
</evidence>
<keyword evidence="12" id="KW-1185">Reference proteome</keyword>
<sequence>MRVRFGLDFEGAGAASGILQSGSSVGKVLAVAVPAPVLAGLDAPGFEFGARGPVVSGAVSSLNGGASVGPASELHSAPANELSGAPEGDSSSTLTSGYVFCSCGLCAGGTNGTGGRFTAEEVAAADAGRGVGKGSGAGTSELLTDYHFDAVDNRYEFTGNQDIDAVLFGSRWTLSTITFSFPTSGAQYATPYYDPGYLTSHVAFNAAQQTAGEYAMLTLMRGYVSTFVNEIAPSLATPATIRMSQTTDASLGSAEGNFPGSDSWDGDIWFGMTGQPFYLTPQIGNWGQATIMHEIGHAMGLKHGHQDYTGFDLTVGGYLDGPGPRFGTRALPASHDSWAYSIMTYRSDPGNNPGGNPSFQGDQFNQPQTFMQNDIAALQYMYGADFTSPEAHPTDTVYTFNSITGRMSINGVGQETPTFDAVNNVGKIFRTIWDGGGVDTYDFDNYTTNQTIDLTPGGWSTMNSLQLADLRPLSATYVAAPGNIANALLYNGDLRSLIENANGGSGNDNIIGNDVNNVIHGNGGNDTVFGDDGNDLLYGEAGNDTLDGWIGNDSVYGGDGNDFMYGYDGNDFLIASTGLDTLRGESGNDYLSGGTGNDSMVGDTGNDTYVLEEAGDIVVEAASEGTDLVYAYFSYTLLANFENLTLLGTGNFDGTGNSAANLIYGNSFNNVLLGGGGGADTIFGQGGDDYIWNTNFANHSLNGGSGNDTVGGGFQYGGTWDGSTGVDMVDMTLHNFVATYNLVTGTYTTGGGTQNILNFENVNAGDQNDTINGSDAVNALYGNGGNDSINGLGGHDALYGGAGIDTLNGGTGNDTLLGGAGADIVNGQDGNDVITSSGDSGTYDGGTGNDTAFAGIGNETMIGGSGTDLLDTTSWSLAYTINLATGLTNFVGESFTGFENLTTGAGNDSLTGTFGVNVINGGAGNDTIDGGFGYDSLDGGAGIDTYDISGFTNLTGATINLATGLYTDGSGSETILNFENVLGAGGDQSYFGTNGANFIDGGDGNDLIDSGGGNDTVQGGAGNDTIGTTTFSSRSYLGQGGDDVISGGFNYGDTWDGGAGVDTADLTLHDFTATVDLLAGTYTTVNGTLNILNFENFNAGNQNDTIIGTSEANVINGGGGNDDIDGYSGNDTVDGGAGDDFIHSSSAGIKVYNGGAGNDTVGGNFGYNSSFDGGTGVDLLDMSFVFSTLLPVTFDMNTGAWVDGIGPFSAVNFENYIGFSDAESITGTSGANSIEGGDGDDTLVGGAGSDTLNGGAGNDSINAGALSDGTDTVNGNGGDDTIVSSGQGTYNGGLGDDYIYAGLTGAGAEVIDGGDGIDTLNTTLWGGDYLVDLTTGLTDTATEDFDNFENIISGSGNDTITGTAGANSIDGGAGADVLTGGAGDDTYIVDNTADDVNESSGGGNDLVRASVSYSLAGMVVETLTLMGVADINATGNGNGNTLNGNSGNNVLDGAAGADTMLGGLGNDSYYVNVAGDVVTEVAGEGNDTIFTALTYSLAGKQVENLTLEGAAAVNGTGNGLANVLKGNSAANTLDGGSGHDRVDGGLGADNLIGGTGNDTYVVDNAGDTVTEGAGAGGDLVESSVTYGLSLNVENLTLTGAAVINGSGNDLNNVLTGNSANNVLAGGLGNDTYYVQNTGDNVTEVGGAGIDLIYSTVSYSLAGRYAETITLTGAANINATGNSLGNTLNGNDGNNTINGKGGNDALTGGLGADIFLFEAASGSDTIGDFSAAQSDLININAYTGGVVNNALVVQVGANVVINLGGGNIITILTALEANVEAQIAW</sequence>
<dbReference type="EMBL" id="GL883077">
    <property type="protein sequence ID" value="EGF93609.1"/>
    <property type="molecule type" value="Genomic_DNA"/>
</dbReference>
<dbReference type="InterPro" id="IPR001343">
    <property type="entry name" value="Hemolysn_Ca-bd"/>
</dbReference>
<comment type="cofactor">
    <cofactor evidence="1">
        <name>Ca(2+)</name>
        <dbReference type="ChEBI" id="CHEBI:29108"/>
    </cofactor>
</comment>
<dbReference type="GO" id="GO:0008237">
    <property type="term" value="F:metallopeptidase activity"/>
    <property type="evidence" value="ECO:0007669"/>
    <property type="project" value="InterPro"/>
</dbReference>
<accession>F4QM37</accession>
<dbReference type="InterPro" id="IPR003995">
    <property type="entry name" value="RTX_toxin_determinant-A"/>
</dbReference>
<dbReference type="GO" id="GO:0005509">
    <property type="term" value="F:calcium ion binding"/>
    <property type="evidence" value="ECO:0007669"/>
    <property type="project" value="InterPro"/>
</dbReference>
<dbReference type="PRINTS" id="PR00313">
    <property type="entry name" value="CABNDNGRPT"/>
</dbReference>
<dbReference type="SUPFAM" id="SSF51120">
    <property type="entry name" value="beta-Roll"/>
    <property type="match status" value="10"/>
</dbReference>
<evidence type="ECO:0000256" key="6">
    <source>
        <dbReference type="ARBA" id="ARBA00022737"/>
    </source>
</evidence>
<dbReference type="eggNOG" id="COG2931">
    <property type="taxonomic scope" value="Bacteria"/>
</dbReference>
<evidence type="ECO:0000313" key="12">
    <source>
        <dbReference type="Proteomes" id="UP000006512"/>
    </source>
</evidence>
<feature type="region of interest" description="Disordered" evidence="9">
    <location>
        <begin position="1230"/>
        <end position="1249"/>
    </location>
</feature>
<dbReference type="InterPro" id="IPR011049">
    <property type="entry name" value="Serralysin-like_metalloprot_C"/>
</dbReference>
<evidence type="ECO:0000256" key="4">
    <source>
        <dbReference type="ARBA" id="ARBA00022525"/>
    </source>
</evidence>
<dbReference type="Proteomes" id="UP000006512">
    <property type="component" value="Unassembled WGS sequence"/>
</dbReference>
<dbReference type="GO" id="GO:0090729">
    <property type="term" value="F:toxin activity"/>
    <property type="evidence" value="ECO:0007669"/>
    <property type="project" value="UniProtKB-KW"/>
</dbReference>
<dbReference type="PANTHER" id="PTHR38340">
    <property type="entry name" value="S-LAYER PROTEIN"/>
    <property type="match status" value="1"/>
</dbReference>
<reference evidence="12" key="1">
    <citation type="submission" date="2011-03" db="EMBL/GenBank/DDBJ databases">
        <title>Draft genome sequence of Brevundimonas diminuta.</title>
        <authorList>
            <person name="Brown P.J.B."/>
            <person name="Buechlein A."/>
            <person name="Hemmerich C."/>
            <person name="Brun Y.V."/>
        </authorList>
    </citation>
    <scope>NUCLEOTIDE SEQUENCE [LARGE SCALE GENOMIC DNA]</scope>
    <source>
        <strain evidence="12">C19</strain>
    </source>
</reference>
<dbReference type="InterPro" id="IPR013858">
    <property type="entry name" value="Peptidase_M10B_C"/>
</dbReference>
<evidence type="ECO:0000259" key="10">
    <source>
        <dbReference type="Pfam" id="PF08548"/>
    </source>
</evidence>
<gene>
    <name evidence="11" type="ORF">ABI_20500</name>
</gene>
<organism evidence="11 12">
    <name type="scientific">Asticcacaulis biprosthecium C19</name>
    <dbReference type="NCBI Taxonomy" id="715226"/>
    <lineage>
        <taxon>Bacteria</taxon>
        <taxon>Pseudomonadati</taxon>
        <taxon>Pseudomonadota</taxon>
        <taxon>Alphaproteobacteria</taxon>
        <taxon>Caulobacterales</taxon>
        <taxon>Caulobacteraceae</taxon>
        <taxon>Asticcacaulis</taxon>
    </lineage>
</organism>
<dbReference type="CDD" id="cd04277">
    <property type="entry name" value="ZnMc_serralysin_like"/>
    <property type="match status" value="1"/>
</dbReference>
<dbReference type="SUPFAM" id="SSF55486">
    <property type="entry name" value="Metalloproteases ('zincins'), catalytic domain"/>
    <property type="match status" value="1"/>
</dbReference>
<dbReference type="Pfam" id="PF08548">
    <property type="entry name" value="Peptidase_M10_C"/>
    <property type="match status" value="1"/>
</dbReference>
<dbReference type="GO" id="GO:0005615">
    <property type="term" value="C:extracellular space"/>
    <property type="evidence" value="ECO:0007669"/>
    <property type="project" value="InterPro"/>
</dbReference>
<dbReference type="Pfam" id="PF00353">
    <property type="entry name" value="HemolysinCabind"/>
    <property type="match status" value="14"/>
</dbReference>